<accession>A0AAV4VB23</accession>
<keyword evidence="2" id="KW-1185">Reference proteome</keyword>
<dbReference type="AlphaFoldDB" id="A0AAV4VB23"/>
<gene>
    <name evidence="1" type="ORF">CEXT_452651</name>
</gene>
<reference evidence="1 2" key="1">
    <citation type="submission" date="2021-06" db="EMBL/GenBank/DDBJ databases">
        <title>Caerostris extrusa draft genome.</title>
        <authorList>
            <person name="Kono N."/>
            <person name="Arakawa K."/>
        </authorList>
    </citation>
    <scope>NUCLEOTIDE SEQUENCE [LARGE SCALE GENOMIC DNA]</scope>
</reference>
<name>A0AAV4VB23_CAEEX</name>
<evidence type="ECO:0000313" key="2">
    <source>
        <dbReference type="Proteomes" id="UP001054945"/>
    </source>
</evidence>
<dbReference type="EMBL" id="BPLR01014243">
    <property type="protein sequence ID" value="GIY67465.1"/>
    <property type="molecule type" value="Genomic_DNA"/>
</dbReference>
<protein>
    <submittedName>
        <fullName evidence="1">Uncharacterized protein</fullName>
    </submittedName>
</protein>
<dbReference type="Proteomes" id="UP001054945">
    <property type="component" value="Unassembled WGS sequence"/>
</dbReference>
<proteinExistence type="predicted"/>
<comment type="caution">
    <text evidence="1">The sequence shown here is derived from an EMBL/GenBank/DDBJ whole genome shotgun (WGS) entry which is preliminary data.</text>
</comment>
<organism evidence="1 2">
    <name type="scientific">Caerostris extrusa</name>
    <name type="common">Bark spider</name>
    <name type="synonym">Caerostris bankana</name>
    <dbReference type="NCBI Taxonomy" id="172846"/>
    <lineage>
        <taxon>Eukaryota</taxon>
        <taxon>Metazoa</taxon>
        <taxon>Ecdysozoa</taxon>
        <taxon>Arthropoda</taxon>
        <taxon>Chelicerata</taxon>
        <taxon>Arachnida</taxon>
        <taxon>Araneae</taxon>
        <taxon>Araneomorphae</taxon>
        <taxon>Entelegynae</taxon>
        <taxon>Araneoidea</taxon>
        <taxon>Araneidae</taxon>
        <taxon>Caerostris</taxon>
    </lineage>
</organism>
<sequence length="114" mass="12615">MKTDDPLSVLLGPLGVPLTGKRSIAPVRQTLFLFTRQSPKKFSGDLFCSDTQTSCGISDCGIMDRCRGTYAKSFVQWSTDILSNFLCRGLGKGNIYFFSAVKCVLVDGMPLYQW</sequence>
<evidence type="ECO:0000313" key="1">
    <source>
        <dbReference type="EMBL" id="GIY67465.1"/>
    </source>
</evidence>